<accession>A0A2I0A261</accession>
<evidence type="ECO:0000313" key="5">
    <source>
        <dbReference type="Proteomes" id="UP000236161"/>
    </source>
</evidence>
<dbReference type="InterPro" id="IPR046848">
    <property type="entry name" value="E_motif"/>
</dbReference>
<dbReference type="InterPro" id="IPR032867">
    <property type="entry name" value="DYW_dom"/>
</dbReference>
<dbReference type="InterPro" id="IPR002885">
    <property type="entry name" value="PPR_rpt"/>
</dbReference>
<dbReference type="Proteomes" id="UP000236161">
    <property type="component" value="Unassembled WGS sequence"/>
</dbReference>
<dbReference type="EC" id="3.6.1.-" evidence="4"/>
<dbReference type="PANTHER" id="PTHR47926">
    <property type="entry name" value="PENTATRICOPEPTIDE REPEAT-CONTAINING PROTEIN"/>
    <property type="match status" value="1"/>
</dbReference>
<feature type="repeat" description="PPR" evidence="2">
    <location>
        <begin position="274"/>
        <end position="308"/>
    </location>
</feature>
<dbReference type="GO" id="GO:0008270">
    <property type="term" value="F:zinc ion binding"/>
    <property type="evidence" value="ECO:0007669"/>
    <property type="project" value="InterPro"/>
</dbReference>
<dbReference type="PROSITE" id="PS51375">
    <property type="entry name" value="PPR"/>
    <property type="match status" value="4"/>
</dbReference>
<keyword evidence="5" id="KW-1185">Reference proteome</keyword>
<evidence type="ECO:0000313" key="4">
    <source>
        <dbReference type="EMBL" id="PKA49627.1"/>
    </source>
</evidence>
<dbReference type="InterPro" id="IPR046960">
    <property type="entry name" value="PPR_At4g14850-like_plant"/>
</dbReference>
<proteinExistence type="predicted"/>
<dbReference type="Pfam" id="PF13041">
    <property type="entry name" value="PPR_2"/>
    <property type="match status" value="1"/>
</dbReference>
<evidence type="ECO:0000259" key="3">
    <source>
        <dbReference type="Pfam" id="PF14432"/>
    </source>
</evidence>
<dbReference type="Pfam" id="PF14432">
    <property type="entry name" value="DYW_deaminase"/>
    <property type="match status" value="1"/>
</dbReference>
<keyword evidence="4" id="KW-0378">Hydrolase</keyword>
<dbReference type="Pfam" id="PF01535">
    <property type="entry name" value="PPR"/>
    <property type="match status" value="8"/>
</dbReference>
<keyword evidence="1" id="KW-0677">Repeat</keyword>
<dbReference type="Pfam" id="PF20431">
    <property type="entry name" value="E_motif"/>
    <property type="match status" value="1"/>
</dbReference>
<dbReference type="GO" id="GO:0003723">
    <property type="term" value="F:RNA binding"/>
    <property type="evidence" value="ECO:0007669"/>
    <property type="project" value="InterPro"/>
</dbReference>
<dbReference type="GO" id="GO:0016787">
    <property type="term" value="F:hydrolase activity"/>
    <property type="evidence" value="ECO:0007669"/>
    <property type="project" value="UniProtKB-KW"/>
</dbReference>
<feature type="repeat" description="PPR" evidence="2">
    <location>
        <begin position="173"/>
        <end position="207"/>
    </location>
</feature>
<dbReference type="GO" id="GO:0009451">
    <property type="term" value="P:RNA modification"/>
    <property type="evidence" value="ECO:0007669"/>
    <property type="project" value="InterPro"/>
</dbReference>
<dbReference type="OrthoDB" id="185373at2759"/>
<feature type="repeat" description="PPR" evidence="2">
    <location>
        <begin position="142"/>
        <end position="172"/>
    </location>
</feature>
<gene>
    <name evidence="4" type="primary">PCMP-E96</name>
    <name evidence="4" type="ORF">AXF42_Ash004168</name>
</gene>
<dbReference type="Gene3D" id="1.25.40.10">
    <property type="entry name" value="Tetratricopeptide repeat domain"/>
    <property type="match status" value="4"/>
</dbReference>
<evidence type="ECO:0000256" key="1">
    <source>
        <dbReference type="ARBA" id="ARBA00022737"/>
    </source>
</evidence>
<protein>
    <submittedName>
        <fullName evidence="4">Pentatricopeptide repeat-containing protein</fullName>
        <ecNumber evidence="4">3.6.1.-</ecNumber>
    </submittedName>
</protein>
<dbReference type="EMBL" id="KZ452037">
    <property type="protein sequence ID" value="PKA49627.1"/>
    <property type="molecule type" value="Genomic_DNA"/>
</dbReference>
<dbReference type="PANTHER" id="PTHR47926:SF405">
    <property type="entry name" value="DYW DOMAIN-CONTAINING PROTEIN"/>
    <property type="match status" value="1"/>
</dbReference>
<organism evidence="4 5">
    <name type="scientific">Apostasia shenzhenica</name>
    <dbReference type="NCBI Taxonomy" id="1088818"/>
    <lineage>
        <taxon>Eukaryota</taxon>
        <taxon>Viridiplantae</taxon>
        <taxon>Streptophyta</taxon>
        <taxon>Embryophyta</taxon>
        <taxon>Tracheophyta</taxon>
        <taxon>Spermatophyta</taxon>
        <taxon>Magnoliopsida</taxon>
        <taxon>Liliopsida</taxon>
        <taxon>Asparagales</taxon>
        <taxon>Orchidaceae</taxon>
        <taxon>Apostasioideae</taxon>
        <taxon>Apostasia</taxon>
    </lineage>
</organism>
<dbReference type="NCBIfam" id="TIGR00756">
    <property type="entry name" value="PPR"/>
    <property type="match status" value="4"/>
</dbReference>
<dbReference type="AlphaFoldDB" id="A0A2I0A261"/>
<reference evidence="4 5" key="1">
    <citation type="journal article" date="2017" name="Nature">
        <title>The Apostasia genome and the evolution of orchids.</title>
        <authorList>
            <person name="Zhang G.Q."/>
            <person name="Liu K.W."/>
            <person name="Li Z."/>
            <person name="Lohaus R."/>
            <person name="Hsiao Y.Y."/>
            <person name="Niu S.C."/>
            <person name="Wang J.Y."/>
            <person name="Lin Y.C."/>
            <person name="Xu Q."/>
            <person name="Chen L.J."/>
            <person name="Yoshida K."/>
            <person name="Fujiwara S."/>
            <person name="Wang Z.W."/>
            <person name="Zhang Y.Q."/>
            <person name="Mitsuda N."/>
            <person name="Wang M."/>
            <person name="Liu G.H."/>
            <person name="Pecoraro L."/>
            <person name="Huang H.X."/>
            <person name="Xiao X.J."/>
            <person name="Lin M."/>
            <person name="Wu X.Y."/>
            <person name="Wu W.L."/>
            <person name="Chen Y.Y."/>
            <person name="Chang S.B."/>
            <person name="Sakamoto S."/>
            <person name="Ohme-Takagi M."/>
            <person name="Yagi M."/>
            <person name="Zeng S.J."/>
            <person name="Shen C.Y."/>
            <person name="Yeh C.M."/>
            <person name="Luo Y.B."/>
            <person name="Tsai W.C."/>
            <person name="Van de Peer Y."/>
            <person name="Liu Z.J."/>
        </authorList>
    </citation>
    <scope>NUCLEOTIDE SEQUENCE [LARGE SCALE GENOMIC DNA]</scope>
    <source>
        <strain evidence="5">cv. Shenzhen</strain>
        <tissue evidence="4">Stem</tissue>
    </source>
</reference>
<evidence type="ECO:0000256" key="2">
    <source>
        <dbReference type="PROSITE-ProRule" id="PRU00708"/>
    </source>
</evidence>
<dbReference type="FunFam" id="1.25.40.10:FF:000361">
    <property type="entry name" value="Pentatricopeptide repeat-containing protein chloroplastic"/>
    <property type="match status" value="1"/>
</dbReference>
<name>A0A2I0A261_9ASPA</name>
<feature type="repeat" description="PPR" evidence="2">
    <location>
        <begin position="375"/>
        <end position="409"/>
    </location>
</feature>
<sequence length="697" mass="77561">MLSAICHRPWHTFFNLAAIKDARVLAQAHALMILTGSIAHPGCSDRLIAAYCRTGTLAAAEQVLDEMPQPTISAWNSILIAHSRKGSPVEVLSFYRRMISDGRGRPDSSTLTVALNACAHLSDLEAGDQIRTHASDLGLQDDVFVCSSLLNLYAKCGKMDCAVKVFDRMPMRDLVTWTTMITGFAGAGKPAEAIGIYGKMLSEGLDGDEIVMIGLLQACAAISDLRRGLSVHGHMIRNGMKMNVVVETGLMDMYAKSGCLRLANLIFERMQNKNVVSWGALISVYAQNGLASDAISMLIKMQDCGLQPDAIALLSALLACSQIGFLKLGKSVHGFIVRRKLKFDKILSTAAIDMYSKCGNLSSARVLFDRVGSKDLITWNAMISNYGIHGHGNEAFSLFLEMKRTNLKPNETTFTSLLSAFSHSGLVHAGRQCFNSMVNDFRIHPVEKHYACMVDLLARAGHVEEGLKLIESMPTDPGIAVWVALLSGCHNHRKFELGASVAEKIIKLNPDDLGIYSLICNMYASGRKWEKVVEVRRVIKTIGMKKTPGYSLVELNGELHAFLVENKSHPDYLSIIEMLDKLDCEMRKMGYIPKTELVPHDLAEEAIVLLNTWPGMRIRVIKTMRVSGDCHDAIILISRITNRKIVFRDAKRFHHLRWSLLLWRLLVKFLKQKVEFYLKPHESRAFGVTFVIWQGKR</sequence>
<feature type="domain" description="DYW" evidence="3">
    <location>
        <begin position="606"/>
        <end position="657"/>
    </location>
</feature>
<dbReference type="InterPro" id="IPR011990">
    <property type="entry name" value="TPR-like_helical_dom_sf"/>
</dbReference>
<dbReference type="FunFam" id="1.25.40.10:FF:000344">
    <property type="entry name" value="Pentatricopeptide repeat-containing protein"/>
    <property type="match status" value="1"/>
</dbReference>
<dbReference type="FunFam" id="1.25.40.10:FF:000090">
    <property type="entry name" value="Pentatricopeptide repeat-containing protein, chloroplastic"/>
    <property type="match status" value="1"/>
</dbReference>